<evidence type="ECO:0000313" key="10">
    <source>
        <dbReference type="EMBL" id="TVT98925.1"/>
    </source>
</evidence>
<evidence type="ECO:0000313" key="11">
    <source>
        <dbReference type="Proteomes" id="UP000324897"/>
    </source>
</evidence>
<proteinExistence type="inferred from homology"/>
<dbReference type="Proteomes" id="UP000324897">
    <property type="component" value="Unassembled WGS sequence"/>
</dbReference>
<keyword evidence="6" id="KW-0539">Nucleus</keyword>
<evidence type="ECO:0000256" key="8">
    <source>
        <dbReference type="SAM" id="MobiDB-lite"/>
    </source>
</evidence>
<dbReference type="InterPro" id="IPR036955">
    <property type="entry name" value="AP2/ERF_dom_sf"/>
</dbReference>
<keyword evidence="3" id="KW-0238">DNA-binding</keyword>
<organism evidence="10 11">
    <name type="scientific">Eragrostis curvula</name>
    <name type="common">weeping love grass</name>
    <dbReference type="NCBI Taxonomy" id="38414"/>
    <lineage>
        <taxon>Eukaryota</taxon>
        <taxon>Viridiplantae</taxon>
        <taxon>Streptophyta</taxon>
        <taxon>Embryophyta</taxon>
        <taxon>Tracheophyta</taxon>
        <taxon>Spermatophyta</taxon>
        <taxon>Magnoliopsida</taxon>
        <taxon>Liliopsida</taxon>
        <taxon>Poales</taxon>
        <taxon>Poaceae</taxon>
        <taxon>PACMAD clade</taxon>
        <taxon>Chloridoideae</taxon>
        <taxon>Eragrostideae</taxon>
        <taxon>Eragrostidinae</taxon>
        <taxon>Eragrostis</taxon>
    </lineage>
</organism>
<keyword evidence="5" id="KW-0804">Transcription</keyword>
<feature type="region of interest" description="Disordered" evidence="8">
    <location>
        <begin position="1"/>
        <end position="29"/>
    </location>
</feature>
<dbReference type="PROSITE" id="PS51032">
    <property type="entry name" value="AP2_ERF"/>
    <property type="match status" value="1"/>
</dbReference>
<dbReference type="Gene3D" id="3.30.730.10">
    <property type="entry name" value="AP2/ERF domain"/>
    <property type="match status" value="1"/>
</dbReference>
<comment type="similarity">
    <text evidence="7">Belongs to the AP2/ERF transcription factor family. ERF subfamily.</text>
</comment>
<evidence type="ECO:0000259" key="9">
    <source>
        <dbReference type="PROSITE" id="PS51032"/>
    </source>
</evidence>
<name>A0A5J9SIX5_9POAL</name>
<dbReference type="OrthoDB" id="1918918at2759"/>
<dbReference type="GO" id="GO:0003700">
    <property type="term" value="F:DNA-binding transcription factor activity"/>
    <property type="evidence" value="ECO:0007669"/>
    <property type="project" value="InterPro"/>
</dbReference>
<dbReference type="CDD" id="cd00018">
    <property type="entry name" value="AP2"/>
    <property type="match status" value="1"/>
</dbReference>
<dbReference type="PANTHER" id="PTHR31985:SF249">
    <property type="entry name" value="OS06G0197200 PROTEIN"/>
    <property type="match status" value="1"/>
</dbReference>
<dbReference type="AlphaFoldDB" id="A0A5J9SIX5"/>
<accession>A0A5J9SIX5</accession>
<dbReference type="PRINTS" id="PR00367">
    <property type="entry name" value="ETHRSPELEMNT"/>
</dbReference>
<dbReference type="Gramene" id="TVT98925">
    <property type="protein sequence ID" value="TVT98925"/>
    <property type="gene ID" value="EJB05_55738"/>
</dbReference>
<feature type="domain" description="AP2/ERF" evidence="9">
    <location>
        <begin position="29"/>
        <end position="88"/>
    </location>
</feature>
<evidence type="ECO:0000256" key="4">
    <source>
        <dbReference type="ARBA" id="ARBA00023159"/>
    </source>
</evidence>
<evidence type="ECO:0000256" key="5">
    <source>
        <dbReference type="ARBA" id="ARBA00023163"/>
    </source>
</evidence>
<dbReference type="GO" id="GO:0003677">
    <property type="term" value="F:DNA binding"/>
    <property type="evidence" value="ECO:0007669"/>
    <property type="project" value="UniProtKB-KW"/>
</dbReference>
<sequence>MSDDMLTASPPPERYARSPSPPGERMMRKYKGVRRRKWGRWVAEIRLPNSRDRIWLGSYDTPEKAARAFDTAFVCLRGAGAADGLNFPSSPSAVARTGDAGEVYAIAVSHANSHAAVPREEAIDPPAPVQLEVERFDWSELVANPPPLYSPTVMGSHELLPMPSMADVNMEETESNALFLSLWSFDSCGSGCRWGG</sequence>
<dbReference type="GO" id="GO:0005634">
    <property type="term" value="C:nucleus"/>
    <property type="evidence" value="ECO:0007669"/>
    <property type="project" value="UniProtKB-SubCell"/>
</dbReference>
<keyword evidence="2" id="KW-0805">Transcription regulation</keyword>
<reference evidence="10 11" key="1">
    <citation type="journal article" date="2019" name="Sci. Rep.">
        <title>A high-quality genome of Eragrostis curvula grass provides insights into Poaceae evolution and supports new strategies to enhance forage quality.</title>
        <authorList>
            <person name="Carballo J."/>
            <person name="Santos B.A.C.M."/>
            <person name="Zappacosta D."/>
            <person name="Garbus I."/>
            <person name="Selva J.P."/>
            <person name="Gallo C.A."/>
            <person name="Diaz A."/>
            <person name="Albertini E."/>
            <person name="Caccamo M."/>
            <person name="Echenique V."/>
        </authorList>
    </citation>
    <scope>NUCLEOTIDE SEQUENCE [LARGE SCALE GENOMIC DNA]</scope>
    <source>
        <strain evidence="11">cv. Victoria</strain>
        <tissue evidence="10">Leaf</tissue>
    </source>
</reference>
<comment type="subcellular location">
    <subcellularLocation>
        <location evidence="1">Nucleus</location>
    </subcellularLocation>
</comment>
<dbReference type="InterPro" id="IPR001471">
    <property type="entry name" value="AP2/ERF_dom"/>
</dbReference>
<keyword evidence="4" id="KW-0010">Activator</keyword>
<evidence type="ECO:0000256" key="1">
    <source>
        <dbReference type="ARBA" id="ARBA00004123"/>
    </source>
</evidence>
<protein>
    <recommendedName>
        <fullName evidence="9">AP2/ERF domain-containing protein</fullName>
    </recommendedName>
</protein>
<dbReference type="InterPro" id="IPR016177">
    <property type="entry name" value="DNA-bd_dom_sf"/>
</dbReference>
<feature type="non-terminal residue" evidence="10">
    <location>
        <position position="1"/>
    </location>
</feature>
<evidence type="ECO:0000256" key="7">
    <source>
        <dbReference type="ARBA" id="ARBA00024343"/>
    </source>
</evidence>
<gene>
    <name evidence="10" type="ORF">EJB05_55738</name>
</gene>
<evidence type="ECO:0000256" key="6">
    <source>
        <dbReference type="ARBA" id="ARBA00023242"/>
    </source>
</evidence>
<dbReference type="InterPro" id="IPR051032">
    <property type="entry name" value="AP2/ERF_TF_ERF_subfamily"/>
</dbReference>
<keyword evidence="11" id="KW-1185">Reference proteome</keyword>
<dbReference type="PANTHER" id="PTHR31985">
    <property type="entry name" value="ETHYLENE-RESPONSIVE TRANSCRIPTION FACTOR ERF042-RELATED"/>
    <property type="match status" value="1"/>
</dbReference>
<dbReference type="SMART" id="SM00380">
    <property type="entry name" value="AP2"/>
    <property type="match status" value="1"/>
</dbReference>
<dbReference type="EMBL" id="RWGY01000786">
    <property type="protein sequence ID" value="TVT98925.1"/>
    <property type="molecule type" value="Genomic_DNA"/>
</dbReference>
<evidence type="ECO:0000256" key="2">
    <source>
        <dbReference type="ARBA" id="ARBA00023015"/>
    </source>
</evidence>
<dbReference type="Pfam" id="PF00847">
    <property type="entry name" value="AP2"/>
    <property type="match status" value="1"/>
</dbReference>
<comment type="caution">
    <text evidence="10">The sequence shown here is derived from an EMBL/GenBank/DDBJ whole genome shotgun (WGS) entry which is preliminary data.</text>
</comment>
<evidence type="ECO:0000256" key="3">
    <source>
        <dbReference type="ARBA" id="ARBA00023125"/>
    </source>
</evidence>
<dbReference type="SUPFAM" id="SSF54171">
    <property type="entry name" value="DNA-binding domain"/>
    <property type="match status" value="1"/>
</dbReference>